<accession>A0AAV5TZP4</accession>
<dbReference type="Proteomes" id="UP001432027">
    <property type="component" value="Unassembled WGS sequence"/>
</dbReference>
<feature type="non-terminal residue" evidence="2">
    <location>
        <position position="1"/>
    </location>
</feature>
<keyword evidence="3" id="KW-1185">Reference proteome</keyword>
<evidence type="ECO:0000313" key="2">
    <source>
        <dbReference type="EMBL" id="GMT00049.1"/>
    </source>
</evidence>
<sequence length="113" mass="12925">VVLLSLLFCTLESKKVKKEKIIVDEVTHQEDVHDVPFVHSSFVRPRQLLRQSKYEKCKADCAKIKEQEDMQSYLALLREELAAAEALIAEDETTQQDVEEAIEEPQSPLSPTQ</sequence>
<gene>
    <name evidence="2" type="ORF">PENTCL1PPCAC_22223</name>
</gene>
<reference evidence="2" key="1">
    <citation type="submission" date="2023-10" db="EMBL/GenBank/DDBJ databases">
        <title>Genome assembly of Pristionchus species.</title>
        <authorList>
            <person name="Yoshida K."/>
            <person name="Sommer R.J."/>
        </authorList>
    </citation>
    <scope>NUCLEOTIDE SEQUENCE</scope>
    <source>
        <strain evidence="2">RS0144</strain>
    </source>
</reference>
<protein>
    <submittedName>
        <fullName evidence="2">Uncharacterized protein</fullName>
    </submittedName>
</protein>
<evidence type="ECO:0000256" key="1">
    <source>
        <dbReference type="SAM" id="MobiDB-lite"/>
    </source>
</evidence>
<dbReference type="EMBL" id="BTSX01000005">
    <property type="protein sequence ID" value="GMT00049.1"/>
    <property type="molecule type" value="Genomic_DNA"/>
</dbReference>
<proteinExistence type="predicted"/>
<name>A0AAV5TZP4_9BILA</name>
<feature type="compositionally biased region" description="Acidic residues" evidence="1">
    <location>
        <begin position="93"/>
        <end position="103"/>
    </location>
</feature>
<organism evidence="2 3">
    <name type="scientific">Pristionchus entomophagus</name>
    <dbReference type="NCBI Taxonomy" id="358040"/>
    <lineage>
        <taxon>Eukaryota</taxon>
        <taxon>Metazoa</taxon>
        <taxon>Ecdysozoa</taxon>
        <taxon>Nematoda</taxon>
        <taxon>Chromadorea</taxon>
        <taxon>Rhabditida</taxon>
        <taxon>Rhabditina</taxon>
        <taxon>Diplogasteromorpha</taxon>
        <taxon>Diplogasteroidea</taxon>
        <taxon>Neodiplogasteridae</taxon>
        <taxon>Pristionchus</taxon>
    </lineage>
</organism>
<dbReference type="AlphaFoldDB" id="A0AAV5TZP4"/>
<evidence type="ECO:0000313" key="3">
    <source>
        <dbReference type="Proteomes" id="UP001432027"/>
    </source>
</evidence>
<feature type="region of interest" description="Disordered" evidence="1">
    <location>
        <begin position="93"/>
        <end position="113"/>
    </location>
</feature>
<comment type="caution">
    <text evidence="2">The sequence shown here is derived from an EMBL/GenBank/DDBJ whole genome shotgun (WGS) entry which is preliminary data.</text>
</comment>